<dbReference type="Pfam" id="PF00356">
    <property type="entry name" value="LacI"/>
    <property type="match status" value="1"/>
</dbReference>
<dbReference type="Gene3D" id="1.10.260.40">
    <property type="entry name" value="lambda repressor-like DNA-binding domains"/>
    <property type="match status" value="1"/>
</dbReference>
<dbReference type="InterPro" id="IPR001761">
    <property type="entry name" value="Peripla_BP/Lac1_sug-bd_dom"/>
</dbReference>
<dbReference type="GO" id="GO:0003700">
    <property type="term" value="F:DNA-binding transcription factor activity"/>
    <property type="evidence" value="ECO:0007669"/>
    <property type="project" value="TreeGrafter"/>
</dbReference>
<sequence>MKINIKTVAKEAGVSTATVSRVLADYIGVKDNTRAKVLDTIKDLKYEVDSVARSLRQRKTYTIGIIVSNVLSPFYSIIAKSVEDKARESGYKLILCNGDDDPKKELEYLRILKSNKVDGIILTPTGKNSEYINNIIESGINVVLLDRLVEGVNCDSVIVDNYNGSFSAVQYLLSRDYKKIAFIGGYTDRTTGLKRLEGYSLALKKAGIKVDNDLVKIGDFKKESGVRLTKELLEGTDIPDAIFSSNIDMTLGCLIAIKNAGLSIPEDIGIVGFDDPDWSTIVDPPLTAISQPVYLLGLTATEMLIKNIDDDKSYSGNKPSIITLDTSLIIRNSTR</sequence>
<dbReference type="PROSITE" id="PS50932">
    <property type="entry name" value="HTH_LACI_2"/>
    <property type="match status" value="1"/>
</dbReference>
<dbReference type="PANTHER" id="PTHR30146:SF148">
    <property type="entry name" value="HTH-TYPE TRANSCRIPTIONAL REPRESSOR PURR-RELATED"/>
    <property type="match status" value="1"/>
</dbReference>
<evidence type="ECO:0000256" key="4">
    <source>
        <dbReference type="ARBA" id="ARBA00023163"/>
    </source>
</evidence>
<dbReference type="PANTHER" id="PTHR30146">
    <property type="entry name" value="LACI-RELATED TRANSCRIPTIONAL REPRESSOR"/>
    <property type="match status" value="1"/>
</dbReference>
<evidence type="ECO:0000256" key="2">
    <source>
        <dbReference type="ARBA" id="ARBA00023015"/>
    </source>
</evidence>
<evidence type="ECO:0000313" key="6">
    <source>
        <dbReference type="EMBL" id="GAG70893.1"/>
    </source>
</evidence>
<gene>
    <name evidence="6" type="ORF">S01H4_15665</name>
</gene>
<dbReference type="SUPFAM" id="SSF53822">
    <property type="entry name" value="Periplasmic binding protein-like I"/>
    <property type="match status" value="1"/>
</dbReference>
<dbReference type="CDD" id="cd06267">
    <property type="entry name" value="PBP1_LacI_sugar_binding-like"/>
    <property type="match status" value="1"/>
</dbReference>
<keyword evidence="2" id="KW-0805">Transcription regulation</keyword>
<dbReference type="AlphaFoldDB" id="X1AE05"/>
<keyword evidence="1" id="KW-0678">Repressor</keyword>
<evidence type="ECO:0000256" key="1">
    <source>
        <dbReference type="ARBA" id="ARBA00022491"/>
    </source>
</evidence>
<accession>X1AE05</accession>
<dbReference type="SMART" id="SM00354">
    <property type="entry name" value="HTH_LACI"/>
    <property type="match status" value="1"/>
</dbReference>
<dbReference type="CDD" id="cd01392">
    <property type="entry name" value="HTH_LacI"/>
    <property type="match status" value="1"/>
</dbReference>
<dbReference type="InterPro" id="IPR000843">
    <property type="entry name" value="HTH_LacI"/>
</dbReference>
<reference evidence="6" key="1">
    <citation type="journal article" date="2014" name="Front. Microbiol.">
        <title>High frequency of phylogenetically diverse reductive dehalogenase-homologous genes in deep subseafloor sedimentary metagenomes.</title>
        <authorList>
            <person name="Kawai M."/>
            <person name="Futagami T."/>
            <person name="Toyoda A."/>
            <person name="Takaki Y."/>
            <person name="Nishi S."/>
            <person name="Hori S."/>
            <person name="Arai W."/>
            <person name="Tsubouchi T."/>
            <person name="Morono Y."/>
            <person name="Uchiyama I."/>
            <person name="Ito T."/>
            <person name="Fujiyama A."/>
            <person name="Inagaki F."/>
            <person name="Takami H."/>
        </authorList>
    </citation>
    <scope>NUCLEOTIDE SEQUENCE</scope>
    <source>
        <strain evidence="6">Expedition CK06-06</strain>
    </source>
</reference>
<dbReference type="InterPro" id="IPR028082">
    <property type="entry name" value="Peripla_BP_I"/>
</dbReference>
<keyword evidence="3" id="KW-0238">DNA-binding</keyword>
<dbReference type="Pfam" id="PF00532">
    <property type="entry name" value="Peripla_BP_1"/>
    <property type="match status" value="1"/>
</dbReference>
<keyword evidence="4" id="KW-0804">Transcription</keyword>
<proteinExistence type="predicted"/>
<dbReference type="Gene3D" id="3.40.50.2300">
    <property type="match status" value="2"/>
</dbReference>
<dbReference type="InterPro" id="IPR010982">
    <property type="entry name" value="Lambda_DNA-bd_dom_sf"/>
</dbReference>
<organism evidence="6">
    <name type="scientific">marine sediment metagenome</name>
    <dbReference type="NCBI Taxonomy" id="412755"/>
    <lineage>
        <taxon>unclassified sequences</taxon>
        <taxon>metagenomes</taxon>
        <taxon>ecological metagenomes</taxon>
    </lineage>
</organism>
<dbReference type="GO" id="GO:0000976">
    <property type="term" value="F:transcription cis-regulatory region binding"/>
    <property type="evidence" value="ECO:0007669"/>
    <property type="project" value="TreeGrafter"/>
</dbReference>
<protein>
    <recommendedName>
        <fullName evidence="5">HTH lacI-type domain-containing protein</fullName>
    </recommendedName>
</protein>
<comment type="caution">
    <text evidence="6">The sequence shown here is derived from an EMBL/GenBank/DDBJ whole genome shotgun (WGS) entry which is preliminary data.</text>
</comment>
<evidence type="ECO:0000256" key="3">
    <source>
        <dbReference type="ARBA" id="ARBA00023125"/>
    </source>
</evidence>
<feature type="domain" description="HTH lacI-type" evidence="5">
    <location>
        <begin position="3"/>
        <end position="57"/>
    </location>
</feature>
<dbReference type="SUPFAM" id="SSF47413">
    <property type="entry name" value="lambda repressor-like DNA-binding domains"/>
    <property type="match status" value="1"/>
</dbReference>
<dbReference type="EMBL" id="BART01006865">
    <property type="protein sequence ID" value="GAG70893.1"/>
    <property type="molecule type" value="Genomic_DNA"/>
</dbReference>
<name>X1AE05_9ZZZZ</name>
<evidence type="ECO:0000259" key="5">
    <source>
        <dbReference type="PROSITE" id="PS50932"/>
    </source>
</evidence>